<protein>
    <submittedName>
        <fullName evidence="2">U3 small nucleolar ribonucleoprotein protein imp4-like</fullName>
    </submittedName>
</protein>
<proteinExistence type="evidence at transcript level"/>
<dbReference type="GO" id="GO:0034457">
    <property type="term" value="C:Mpp10 complex"/>
    <property type="evidence" value="ECO:0007669"/>
    <property type="project" value="UniProtKB-ARBA"/>
</dbReference>
<dbReference type="GO" id="GO:0005654">
    <property type="term" value="C:nucleoplasm"/>
    <property type="evidence" value="ECO:0007669"/>
    <property type="project" value="UniProtKB-ARBA"/>
</dbReference>
<name>A0A6A7GDB1_9CRUS</name>
<evidence type="ECO:0000313" key="2">
    <source>
        <dbReference type="EMBL" id="LAC28629.1"/>
    </source>
</evidence>
<dbReference type="GO" id="GO:0042274">
    <property type="term" value="P:ribosomal small subunit biogenesis"/>
    <property type="evidence" value="ECO:0007669"/>
    <property type="project" value="UniProtKB-ARBA"/>
</dbReference>
<dbReference type="AlphaFoldDB" id="A0A6A7GDB1"/>
<dbReference type="InterPro" id="IPR044281">
    <property type="entry name" value="IMP4/RPF1"/>
</dbReference>
<organism evidence="2">
    <name type="scientific">Hirondellea gigas</name>
    <dbReference type="NCBI Taxonomy" id="1518452"/>
    <lineage>
        <taxon>Eukaryota</taxon>
        <taxon>Metazoa</taxon>
        <taxon>Ecdysozoa</taxon>
        <taxon>Arthropoda</taxon>
        <taxon>Crustacea</taxon>
        <taxon>Multicrustacea</taxon>
        <taxon>Malacostraca</taxon>
        <taxon>Eumalacostraca</taxon>
        <taxon>Peracarida</taxon>
        <taxon>Amphipoda</taxon>
        <taxon>Amphilochidea</taxon>
        <taxon>Lysianassida</taxon>
        <taxon>Lysianassidira</taxon>
        <taxon>Lysianassoidea</taxon>
        <taxon>Lysianassidae</taxon>
        <taxon>Hirondellea</taxon>
    </lineage>
</organism>
<feature type="domain" description="Brix" evidence="1">
    <location>
        <begin position="1"/>
        <end position="118"/>
    </location>
</feature>
<dbReference type="SUPFAM" id="SSF52954">
    <property type="entry name" value="Class II aaRS ABD-related"/>
    <property type="match status" value="1"/>
</dbReference>
<dbReference type="GO" id="GO:0032040">
    <property type="term" value="C:small-subunit processome"/>
    <property type="evidence" value="ECO:0007669"/>
    <property type="project" value="TreeGrafter"/>
</dbReference>
<sequence>MIISHLPYGPTCYFGLSNCVMRHDLPRSEIGTMSEAFPHLIFNNFNTKLGERFSNILKYLFPVPKSESRRVITFSNQSDSISFRHHVYTKESHKDVSLSEVGPRFEMKPYQITLGTLDMKDAHTEWVLRPYMNTAKKRKSLAK</sequence>
<dbReference type="GO" id="GO:0006364">
    <property type="term" value="P:rRNA processing"/>
    <property type="evidence" value="ECO:0007669"/>
    <property type="project" value="InterPro"/>
</dbReference>
<dbReference type="PANTHER" id="PTHR22734:SF2">
    <property type="entry name" value="U3 SMALL NUCLEOLAR RIBONUCLEOPROTEIN PROTEIN IMP4"/>
    <property type="match status" value="1"/>
</dbReference>
<dbReference type="Pfam" id="PF04427">
    <property type="entry name" value="Brix"/>
    <property type="match status" value="1"/>
</dbReference>
<reference evidence="2" key="1">
    <citation type="submission" date="2017-11" db="EMBL/GenBank/DDBJ databases">
        <title>The sensing device of the deep-sea amphipod.</title>
        <authorList>
            <person name="Kobayashi H."/>
            <person name="Nagahama T."/>
            <person name="Arai W."/>
            <person name="Sasagawa Y."/>
            <person name="Umeda M."/>
            <person name="Hayashi T."/>
            <person name="Nikaido I."/>
            <person name="Watanabe H."/>
            <person name="Oguri K."/>
            <person name="Kitazato H."/>
            <person name="Fujioka K."/>
            <person name="Kido Y."/>
            <person name="Takami H."/>
        </authorList>
    </citation>
    <scope>NUCLEOTIDE SEQUENCE</scope>
    <source>
        <tissue evidence="2">Whole body</tissue>
    </source>
</reference>
<dbReference type="SMART" id="SM00879">
    <property type="entry name" value="Brix"/>
    <property type="match status" value="1"/>
</dbReference>
<dbReference type="EMBL" id="IACT01009521">
    <property type="protein sequence ID" value="LAC28629.1"/>
    <property type="molecule type" value="mRNA"/>
</dbReference>
<evidence type="ECO:0000259" key="1">
    <source>
        <dbReference type="PROSITE" id="PS50833"/>
    </source>
</evidence>
<dbReference type="PANTHER" id="PTHR22734">
    <property type="entry name" value="U3 SMALL NUCLEOLAR RIBONUCLEOPROTEIN PROTEIN IMP4"/>
    <property type="match status" value="1"/>
</dbReference>
<dbReference type="GO" id="GO:0030515">
    <property type="term" value="F:snoRNA binding"/>
    <property type="evidence" value="ECO:0007669"/>
    <property type="project" value="TreeGrafter"/>
</dbReference>
<dbReference type="GO" id="GO:0042134">
    <property type="term" value="F:rRNA primary transcript binding"/>
    <property type="evidence" value="ECO:0007669"/>
    <property type="project" value="InterPro"/>
</dbReference>
<dbReference type="PROSITE" id="PS50833">
    <property type="entry name" value="BRIX"/>
    <property type="match status" value="1"/>
</dbReference>
<dbReference type="FunFam" id="3.40.50.10480:FF:000001">
    <property type="entry name" value="IMP4, U3 small nucleolar ribonucleoprotein"/>
    <property type="match status" value="1"/>
</dbReference>
<dbReference type="InterPro" id="IPR007109">
    <property type="entry name" value="Brix"/>
</dbReference>
<dbReference type="Gene3D" id="3.40.50.10480">
    <property type="entry name" value="Probable brix-domain ribosomal biogenesis protein"/>
    <property type="match status" value="1"/>
</dbReference>
<accession>A0A6A7GDB1</accession>
<keyword evidence="2" id="KW-0687">Ribonucleoprotein</keyword>